<sequence length="1570" mass="173314">MSQSSRLGVEVASGEAKSTTGYEWTDLTTINRVGSSLSGAYPAAPNDALVVLGDQLDFPHRYPKYWDTYWVSIAAGAAENVKWSIVKPWVNDSRGFEFLAASVPCLNALRDMYSMDIPLLCWTFFYWMEYKCESPIKQNRSREVLRYFLINGVEKSDTLLRSYERGQPVTLCSQHFPYLDELYSGVGVPSLSFSSPTSEVSPTPIDSSKPATSETKVEGATAPKDDKGAKGDDEGSEDKGKRTIAAWGLLLRLGLLYVAELADGTIELAKAESAWKSVRQKKGESFEVYEVNEQQSFQVYQALRAWVELPPISDHERAVSFISHVDPSLAEAYTKILRKNLVFPATLNYIDVSHGLSELDRKLSIKYPWEVDSASGKSNRPAKATATTTSTTTSTSTSSGNGAAADHKAQTTDKVSTVGKTSDPQHHGHRKPKHWCPNCQKHVRHSPSYCWKLEGSQGRDSGKAEVQPKDSSSPPRQYPFRQTAQRQEGFSYKQPNRSPVGAPASQPSATPPSSAQPESAVAGKPSFPQARLATELPPALALTGRSTVAPLGQSCTRGILLGVEPEPVANNEVKIVFGAIDSLCEVTCINKQLVAKVRHTQASLTPLALQTFNGDTVQLNDSVGLTIHIGHQHLNIEAYVSDLRGLSICLVLGADFLETTNASIFWSRRKMEIGCDSCQLYRLSDATRLTSSRTSLGPWLGADCKVAPDQLENYLASLDDAALQAYVSYRLEDYTLPQLDFSVAYEDVPYQCKHDYGVPKNLRRGLEKTSDDITISPAFGKAKGRVDDENVPVVRLLCDLRVLNQRVHLPSGLAEMCPSLDSFLGALPSGSRAYSVLDLSDAYHSVQCSAHASQHLCIKVLGRIFQFRVSPQGLAASALFFTPHLSAGLNHLFGDAWHHWLVSWIDDLLIHGSSISQVRSRDRIVRAGLTGMRKVISPKSLPPSEEVDCVGIHFDRGFYRLSDSSVAKLKSVLQTPPTSARGLKQTIGVLLYSACAFSWPVDRYADFTRCLAPLYHALPSCSSPDRFLWTRECDAALEKLSEGLLNTPLKQLSYGDLLRGTFIVMSDAADTGCGACLFQTTSPIQPDDATATLLQDPSRSHLISEYHHTFSSVERRYHTWELECLGIVLAFRRWNRLWLSTCRDRAEGEVNVIFLSDSSTAISRFQSFKIAADNLCGVKMRKFLGWLEELEECRSAGIYFKHIQGELNSLSDVISRFTEQLDAQVAAKQEPSVSPLAYSLTVGVTPSTVQANDDTASLPPPFRVVHLDLSEAEVVRIGQLQREDTTAFHGVRVKDIMVYADCLRTKVTCSLSPLVQRQILGWFGHSLWCLDHPAGNHDAGGSVPLLYVLSSAQVCSPSTTTTATQPRVVVLMIPPEPDATEAEPSLRWKLIREAHSTVHLGEQSTIPSNTRSYGDIVQVSARFHTIAMDHKMLSEDMSSGYTVFEPVSSMEPSESYSIFFRRWLAFAIKQLLWLMLVGTVALKDIQSPADLHHWLGLCEVMINMYYRQVVSCLSPRMTVKTRRFGNLLSEVSDLVLPAPNSDRSVPLLHERTLISARTLMLLNGSSTSAR</sequence>
<evidence type="ECO:0000313" key="3">
    <source>
        <dbReference type="EMBL" id="KAF4678243.1"/>
    </source>
</evidence>
<dbReference type="InterPro" id="IPR041577">
    <property type="entry name" value="RT_RNaseH_2"/>
</dbReference>
<organism evidence="3 4">
    <name type="scientific">Perkinsus olseni</name>
    <name type="common">Perkinsus atlanticus</name>
    <dbReference type="NCBI Taxonomy" id="32597"/>
    <lineage>
        <taxon>Eukaryota</taxon>
        <taxon>Sar</taxon>
        <taxon>Alveolata</taxon>
        <taxon>Perkinsozoa</taxon>
        <taxon>Perkinsea</taxon>
        <taxon>Perkinsida</taxon>
        <taxon>Perkinsidae</taxon>
        <taxon>Perkinsus</taxon>
    </lineage>
</organism>
<dbReference type="InterPro" id="IPR021109">
    <property type="entry name" value="Peptidase_aspartic_dom_sf"/>
</dbReference>
<feature type="region of interest" description="Disordered" evidence="1">
    <location>
        <begin position="454"/>
        <end position="525"/>
    </location>
</feature>
<dbReference type="Gene3D" id="2.40.70.10">
    <property type="entry name" value="Acid Proteases"/>
    <property type="match status" value="1"/>
</dbReference>
<comment type="caution">
    <text evidence="3">The sequence shown here is derived from an EMBL/GenBank/DDBJ whole genome shotgun (WGS) entry which is preliminary data.</text>
</comment>
<dbReference type="Gene3D" id="3.10.10.10">
    <property type="entry name" value="HIV Type 1 Reverse Transcriptase, subunit A, domain 1"/>
    <property type="match status" value="1"/>
</dbReference>
<dbReference type="Proteomes" id="UP000541610">
    <property type="component" value="Unassembled WGS sequence"/>
</dbReference>
<dbReference type="EMBL" id="JABANP010000923">
    <property type="protein sequence ID" value="KAF4678243.1"/>
    <property type="molecule type" value="Genomic_DNA"/>
</dbReference>
<feature type="compositionally biased region" description="Polar residues" evidence="1">
    <location>
        <begin position="195"/>
        <end position="214"/>
    </location>
</feature>
<evidence type="ECO:0000259" key="2">
    <source>
        <dbReference type="Pfam" id="PF17919"/>
    </source>
</evidence>
<dbReference type="InterPro" id="IPR043128">
    <property type="entry name" value="Rev_trsase/Diguanyl_cyclase"/>
</dbReference>
<dbReference type="Gene3D" id="3.30.70.270">
    <property type="match status" value="1"/>
</dbReference>
<name>A0A7J6N303_PEROL</name>
<dbReference type="PANTHER" id="PTHR33064:SF37">
    <property type="entry name" value="RIBONUCLEASE H"/>
    <property type="match status" value="1"/>
</dbReference>
<gene>
    <name evidence="3" type="ORF">FOZ60_016895</name>
</gene>
<accession>A0A7J6N303</accession>
<dbReference type="OrthoDB" id="441971at2759"/>
<feature type="region of interest" description="Disordered" evidence="1">
    <location>
        <begin position="372"/>
        <end position="439"/>
    </location>
</feature>
<feature type="region of interest" description="Disordered" evidence="1">
    <location>
        <begin position="195"/>
        <end position="239"/>
    </location>
</feature>
<feature type="compositionally biased region" description="Polar residues" evidence="1">
    <location>
        <begin position="412"/>
        <end position="422"/>
    </location>
</feature>
<dbReference type="CDD" id="cd00303">
    <property type="entry name" value="retropepsin_like"/>
    <property type="match status" value="1"/>
</dbReference>
<feature type="compositionally biased region" description="Polar residues" evidence="1">
    <location>
        <begin position="469"/>
        <end position="497"/>
    </location>
</feature>
<proteinExistence type="predicted"/>
<dbReference type="InterPro" id="IPR051320">
    <property type="entry name" value="Viral_Replic_Matur_Polypro"/>
</dbReference>
<feature type="compositionally biased region" description="Low complexity" evidence="1">
    <location>
        <begin position="384"/>
        <end position="404"/>
    </location>
</feature>
<feature type="compositionally biased region" description="Basic and acidic residues" evidence="1">
    <location>
        <begin position="223"/>
        <end position="239"/>
    </location>
</feature>
<dbReference type="Pfam" id="PF17919">
    <property type="entry name" value="RT_RNaseH_2"/>
    <property type="match status" value="1"/>
</dbReference>
<feature type="compositionally biased region" description="Low complexity" evidence="1">
    <location>
        <begin position="502"/>
        <end position="520"/>
    </location>
</feature>
<reference evidence="3 4" key="1">
    <citation type="submission" date="2020-04" db="EMBL/GenBank/DDBJ databases">
        <title>Perkinsus olseni comparative genomics.</title>
        <authorList>
            <person name="Bogema D.R."/>
        </authorList>
    </citation>
    <scope>NUCLEOTIDE SEQUENCE [LARGE SCALE GENOMIC DNA]</scope>
    <source>
        <strain evidence="3">00978-12</strain>
    </source>
</reference>
<dbReference type="SUPFAM" id="SSF56672">
    <property type="entry name" value="DNA/RNA polymerases"/>
    <property type="match status" value="1"/>
</dbReference>
<feature type="domain" description="Reverse transcriptase/retrotransposon-derived protein RNase H-like" evidence="2">
    <location>
        <begin position="1029"/>
        <end position="1137"/>
    </location>
</feature>
<dbReference type="InterPro" id="IPR043502">
    <property type="entry name" value="DNA/RNA_pol_sf"/>
</dbReference>
<dbReference type="PANTHER" id="PTHR33064">
    <property type="entry name" value="POL PROTEIN"/>
    <property type="match status" value="1"/>
</dbReference>
<protein>
    <recommendedName>
        <fullName evidence="2">Reverse transcriptase/retrotransposon-derived protein RNase H-like domain-containing protein</fullName>
    </recommendedName>
</protein>
<evidence type="ECO:0000256" key="1">
    <source>
        <dbReference type="SAM" id="MobiDB-lite"/>
    </source>
</evidence>
<evidence type="ECO:0000313" key="4">
    <source>
        <dbReference type="Proteomes" id="UP000541610"/>
    </source>
</evidence>